<gene>
    <name evidence="1" type="ORF">OFLC_LOCUS11437</name>
</gene>
<proteinExistence type="predicted"/>
<accession>A0A183HVB9</accession>
<keyword evidence="2" id="KW-1185">Reference proteome</keyword>
<dbReference type="EMBL" id="UZAJ01016512">
    <property type="protein sequence ID" value="VDO76457.1"/>
    <property type="molecule type" value="Genomic_DNA"/>
</dbReference>
<name>A0A183HVB9_9BILA</name>
<evidence type="ECO:0000313" key="3">
    <source>
        <dbReference type="WBParaSite" id="OFLC_0001143101-mRNA-1"/>
    </source>
</evidence>
<organism evidence="3">
    <name type="scientific">Onchocerca flexuosa</name>
    <dbReference type="NCBI Taxonomy" id="387005"/>
    <lineage>
        <taxon>Eukaryota</taxon>
        <taxon>Metazoa</taxon>
        <taxon>Ecdysozoa</taxon>
        <taxon>Nematoda</taxon>
        <taxon>Chromadorea</taxon>
        <taxon>Rhabditida</taxon>
        <taxon>Spirurina</taxon>
        <taxon>Spiruromorpha</taxon>
        <taxon>Filarioidea</taxon>
        <taxon>Onchocercidae</taxon>
        <taxon>Onchocerca</taxon>
    </lineage>
</organism>
<evidence type="ECO:0000313" key="1">
    <source>
        <dbReference type="EMBL" id="VDO76457.1"/>
    </source>
</evidence>
<dbReference type="Proteomes" id="UP000267606">
    <property type="component" value="Unassembled WGS sequence"/>
</dbReference>
<dbReference type="AlphaFoldDB" id="A0A183HVB9"/>
<reference evidence="1 2" key="2">
    <citation type="submission" date="2018-11" db="EMBL/GenBank/DDBJ databases">
        <authorList>
            <consortium name="Pathogen Informatics"/>
        </authorList>
    </citation>
    <scope>NUCLEOTIDE SEQUENCE [LARGE SCALE GENOMIC DNA]</scope>
</reference>
<protein>
    <submittedName>
        <fullName evidence="1 3">Uncharacterized protein</fullName>
    </submittedName>
</protein>
<dbReference type="WBParaSite" id="OFLC_0001143101-mRNA-1">
    <property type="protein sequence ID" value="OFLC_0001143101-mRNA-1"/>
    <property type="gene ID" value="OFLC_0001143101"/>
</dbReference>
<reference evidence="3" key="1">
    <citation type="submission" date="2016-06" db="UniProtKB">
        <authorList>
            <consortium name="WormBaseParasite"/>
        </authorList>
    </citation>
    <scope>IDENTIFICATION</scope>
</reference>
<evidence type="ECO:0000313" key="2">
    <source>
        <dbReference type="Proteomes" id="UP000267606"/>
    </source>
</evidence>
<sequence>MFRINKFIRATTYREQEKRGEYYTSCEEEETSCKEEVGSA</sequence>